<dbReference type="CDD" id="cd04622">
    <property type="entry name" value="CBS_pair_HRP1_like"/>
    <property type="match status" value="1"/>
</dbReference>
<dbReference type="PANTHER" id="PTHR43080:SF2">
    <property type="entry name" value="CBS DOMAIN-CONTAINING PROTEIN"/>
    <property type="match status" value="1"/>
</dbReference>
<dbReference type="SUPFAM" id="SSF54631">
    <property type="entry name" value="CBS-domain pair"/>
    <property type="match status" value="1"/>
</dbReference>
<reference evidence="4 5" key="1">
    <citation type="submission" date="2023-07" db="EMBL/GenBank/DDBJ databases">
        <title>Sorghum-associated microbial communities from plants grown in Nebraska, USA.</title>
        <authorList>
            <person name="Schachtman D."/>
        </authorList>
    </citation>
    <scope>NUCLEOTIDE SEQUENCE [LARGE SCALE GENOMIC DNA]</scope>
    <source>
        <strain evidence="4 5">DS994</strain>
    </source>
</reference>
<feature type="domain" description="CBS" evidence="3">
    <location>
        <begin position="69"/>
        <end position="131"/>
    </location>
</feature>
<evidence type="ECO:0000313" key="4">
    <source>
        <dbReference type="EMBL" id="MDQ0120450.1"/>
    </source>
</evidence>
<dbReference type="SMART" id="SM00116">
    <property type="entry name" value="CBS"/>
    <property type="match status" value="2"/>
</dbReference>
<proteinExistence type="predicted"/>
<dbReference type="InterPro" id="IPR051257">
    <property type="entry name" value="Diverse_CBS-Domain"/>
</dbReference>
<dbReference type="RefSeq" id="WP_224026717.1">
    <property type="nucleotide sequence ID" value="NZ_JAUSSY010000014.1"/>
</dbReference>
<keyword evidence="1 2" id="KW-0129">CBS domain</keyword>
<dbReference type="Gene3D" id="3.10.580.10">
    <property type="entry name" value="CBS-domain"/>
    <property type="match status" value="1"/>
</dbReference>
<dbReference type="Proteomes" id="UP001226389">
    <property type="component" value="Unassembled WGS sequence"/>
</dbReference>
<dbReference type="InterPro" id="IPR046342">
    <property type="entry name" value="CBS_dom_sf"/>
</dbReference>
<dbReference type="PANTHER" id="PTHR43080">
    <property type="entry name" value="CBS DOMAIN-CONTAINING PROTEIN CBSX3, MITOCHONDRIAL"/>
    <property type="match status" value="1"/>
</dbReference>
<evidence type="ECO:0000256" key="2">
    <source>
        <dbReference type="PROSITE-ProRule" id="PRU00703"/>
    </source>
</evidence>
<evidence type="ECO:0000313" key="5">
    <source>
        <dbReference type="Proteomes" id="UP001226389"/>
    </source>
</evidence>
<organism evidence="4 5">
    <name type="scientific">Pseudarthrobacter defluvii</name>
    <dbReference type="NCBI Taxonomy" id="410837"/>
    <lineage>
        <taxon>Bacteria</taxon>
        <taxon>Bacillati</taxon>
        <taxon>Actinomycetota</taxon>
        <taxon>Actinomycetes</taxon>
        <taxon>Micrococcales</taxon>
        <taxon>Micrococcaceae</taxon>
        <taxon>Pseudarthrobacter</taxon>
    </lineage>
</organism>
<sequence>MSAVREFMTTDARCVRETESLTDAARMMMDLDCGALPICGDDGKLKGMITDRDIVLKCVAAGRDPSQMMARELAAGKPFCIDADANVDAAIDMMEQHQVRRLPVISDHKLVGIISQGDIARNYSEQRVGELVEHISERHGV</sequence>
<dbReference type="InterPro" id="IPR000644">
    <property type="entry name" value="CBS_dom"/>
</dbReference>
<accession>A0ABT9ULC2</accession>
<feature type="domain" description="CBS" evidence="3">
    <location>
        <begin position="8"/>
        <end position="66"/>
    </location>
</feature>
<dbReference type="Pfam" id="PF00571">
    <property type="entry name" value="CBS"/>
    <property type="match status" value="2"/>
</dbReference>
<protein>
    <submittedName>
        <fullName evidence="4">CBS domain-containing protein</fullName>
    </submittedName>
</protein>
<name>A0ABT9ULC2_9MICC</name>
<evidence type="ECO:0000256" key="1">
    <source>
        <dbReference type="ARBA" id="ARBA00023122"/>
    </source>
</evidence>
<comment type="caution">
    <text evidence="4">The sequence shown here is derived from an EMBL/GenBank/DDBJ whole genome shotgun (WGS) entry which is preliminary data.</text>
</comment>
<keyword evidence="5" id="KW-1185">Reference proteome</keyword>
<dbReference type="EMBL" id="JAUSSY010000014">
    <property type="protein sequence ID" value="MDQ0120450.1"/>
    <property type="molecule type" value="Genomic_DNA"/>
</dbReference>
<dbReference type="PROSITE" id="PS51371">
    <property type="entry name" value="CBS"/>
    <property type="match status" value="2"/>
</dbReference>
<evidence type="ECO:0000259" key="3">
    <source>
        <dbReference type="PROSITE" id="PS51371"/>
    </source>
</evidence>
<gene>
    <name evidence="4" type="ORF">J2T22_003651</name>
</gene>